<comment type="caution">
    <text evidence="1">The sequence shown here is derived from an EMBL/GenBank/DDBJ whole genome shotgun (WGS) entry which is preliminary data.</text>
</comment>
<dbReference type="PANTHER" id="PTHR37827">
    <property type="entry name" value="TUDOR DOMAIN-CONTAINING PROTEIN"/>
    <property type="match status" value="1"/>
</dbReference>
<evidence type="ECO:0000313" key="2">
    <source>
        <dbReference type="Proteomes" id="UP001063166"/>
    </source>
</evidence>
<organism evidence="1 2">
    <name type="scientific">Lyophyllum shimeji</name>
    <name type="common">Hon-shimeji</name>
    <name type="synonym">Tricholoma shimeji</name>
    <dbReference type="NCBI Taxonomy" id="47721"/>
    <lineage>
        <taxon>Eukaryota</taxon>
        <taxon>Fungi</taxon>
        <taxon>Dikarya</taxon>
        <taxon>Basidiomycota</taxon>
        <taxon>Agaricomycotina</taxon>
        <taxon>Agaricomycetes</taxon>
        <taxon>Agaricomycetidae</taxon>
        <taxon>Agaricales</taxon>
        <taxon>Tricholomatineae</taxon>
        <taxon>Lyophyllaceae</taxon>
        <taxon>Lyophyllum</taxon>
    </lineage>
</organism>
<sequence length="339" mass="37477">MVCPRSDTRFPGGHEYSWTTSKGALAEGGKKPEGAATLTRVCTLSGSLHQQGQSGSVRMDHTSSRYSLFKDSIARRILSHPTTLHQTQDSSELDDFSSYLASEAWPTLPESIRTASYETRALVPTDIDLIPLDNTSVSFTDTLISYGFASDTDDSLRFLRNALASYLDDACAPPPVWSATRTTECEICEREVPLTYHHLIPRSTHAKALKKKWHPEAMLNSVAWLCRPCHSAVHHVATNEELAREYYTVELLLEREDILKRGRVSESLGGTTKQRGTCMKSGSCRPRPPAFGSFIGRHRELLIPTDAGAELYTDDIRKSRGGVVTSSVFSGRKSSKSPI</sequence>
<dbReference type="AlphaFoldDB" id="A0A9P3PXD9"/>
<evidence type="ECO:0000313" key="1">
    <source>
        <dbReference type="EMBL" id="GLB43007.1"/>
    </source>
</evidence>
<proteinExistence type="predicted"/>
<dbReference type="CDD" id="cd00085">
    <property type="entry name" value="HNHc"/>
    <property type="match status" value="1"/>
</dbReference>
<name>A0A9P3PXD9_LYOSH</name>
<dbReference type="PANTHER" id="PTHR37827:SF1">
    <property type="entry name" value="HNH DOMAIN-CONTAINING PROTEIN"/>
    <property type="match status" value="1"/>
</dbReference>
<reference evidence="1" key="1">
    <citation type="submission" date="2022-07" db="EMBL/GenBank/DDBJ databases">
        <title>The genome of Lyophyllum shimeji provides insight into the initial evolution of ectomycorrhizal fungal genome.</title>
        <authorList>
            <person name="Kobayashi Y."/>
            <person name="Shibata T."/>
            <person name="Hirakawa H."/>
            <person name="Shigenobu S."/>
            <person name="Nishiyama T."/>
            <person name="Yamada A."/>
            <person name="Hasebe M."/>
            <person name="Kawaguchi M."/>
        </authorList>
    </citation>
    <scope>NUCLEOTIDE SEQUENCE</scope>
    <source>
        <strain evidence="1">AT787</strain>
    </source>
</reference>
<evidence type="ECO:0008006" key="3">
    <source>
        <dbReference type="Google" id="ProtNLM"/>
    </source>
</evidence>
<dbReference type="Proteomes" id="UP001063166">
    <property type="component" value="Unassembled WGS sequence"/>
</dbReference>
<dbReference type="OrthoDB" id="4850648at2759"/>
<gene>
    <name evidence="1" type="ORF">LshimejAT787_1204560</name>
</gene>
<dbReference type="EMBL" id="BRPK01000012">
    <property type="protein sequence ID" value="GLB43007.1"/>
    <property type="molecule type" value="Genomic_DNA"/>
</dbReference>
<dbReference type="InterPro" id="IPR003615">
    <property type="entry name" value="HNH_nuc"/>
</dbReference>
<keyword evidence="2" id="KW-1185">Reference proteome</keyword>
<accession>A0A9P3PXD9</accession>
<protein>
    <recommendedName>
        <fullName evidence="3">HNH domain-containing protein</fullName>
    </recommendedName>
</protein>